<proteinExistence type="predicted"/>
<gene>
    <name evidence="2" type="ORF">CGOC_LOCUS4244</name>
</gene>
<dbReference type="Proteomes" id="UP000271889">
    <property type="component" value="Unassembled WGS sequence"/>
</dbReference>
<reference evidence="2 3" key="1">
    <citation type="submission" date="2018-11" db="EMBL/GenBank/DDBJ databases">
        <authorList>
            <consortium name="Pathogen Informatics"/>
        </authorList>
    </citation>
    <scope>NUCLEOTIDE SEQUENCE [LARGE SCALE GENOMIC DNA]</scope>
</reference>
<keyword evidence="3" id="KW-1185">Reference proteome</keyword>
<name>A0A3P6RG59_CYLGO</name>
<dbReference type="OrthoDB" id="5826082at2759"/>
<dbReference type="AlphaFoldDB" id="A0A3P6RG59"/>
<evidence type="ECO:0000256" key="1">
    <source>
        <dbReference type="SAM" id="MobiDB-lite"/>
    </source>
</evidence>
<feature type="compositionally biased region" description="Basic and acidic residues" evidence="1">
    <location>
        <begin position="29"/>
        <end position="51"/>
    </location>
</feature>
<organism evidence="2 3">
    <name type="scientific">Cylicostephanus goldi</name>
    <name type="common">Nematode worm</name>
    <dbReference type="NCBI Taxonomy" id="71465"/>
    <lineage>
        <taxon>Eukaryota</taxon>
        <taxon>Metazoa</taxon>
        <taxon>Ecdysozoa</taxon>
        <taxon>Nematoda</taxon>
        <taxon>Chromadorea</taxon>
        <taxon>Rhabditida</taxon>
        <taxon>Rhabditina</taxon>
        <taxon>Rhabditomorpha</taxon>
        <taxon>Strongyloidea</taxon>
        <taxon>Strongylidae</taxon>
        <taxon>Cylicostephanus</taxon>
    </lineage>
</organism>
<evidence type="ECO:0000313" key="2">
    <source>
        <dbReference type="EMBL" id="VDK58197.1"/>
    </source>
</evidence>
<feature type="region of interest" description="Disordered" evidence="1">
    <location>
        <begin position="29"/>
        <end position="57"/>
    </location>
</feature>
<accession>A0A3P6RG59</accession>
<dbReference type="EMBL" id="UYRV01011520">
    <property type="protein sequence ID" value="VDK58197.1"/>
    <property type="molecule type" value="Genomic_DNA"/>
</dbReference>
<protein>
    <submittedName>
        <fullName evidence="2">Uncharacterized protein</fullName>
    </submittedName>
</protein>
<sequence>MCLGVCESCCSAGEPVSFRSVINVESKIRQRKGEQKAEHTEDEQTKAKEVPSFRPFGILEPTPAKEARKSMHTVLQVSLPSLFSGLTRVGFDFVSDF</sequence>
<evidence type="ECO:0000313" key="3">
    <source>
        <dbReference type="Proteomes" id="UP000271889"/>
    </source>
</evidence>